<dbReference type="PANTHER" id="PTHR43721">
    <property type="entry name" value="ELONGATION FACTOR TU-RELATED"/>
    <property type="match status" value="1"/>
</dbReference>
<feature type="domain" description="Tr-type G" evidence="7">
    <location>
        <begin position="10"/>
        <end position="206"/>
    </location>
</feature>
<feature type="binding site" evidence="6">
    <location>
        <begin position="136"/>
        <end position="139"/>
    </location>
    <ligand>
        <name>GTP</name>
        <dbReference type="ChEBI" id="CHEBI:37565"/>
    </ligand>
</feature>
<dbReference type="InterPro" id="IPR031157">
    <property type="entry name" value="G_TR_CS"/>
</dbReference>
<dbReference type="InterPro" id="IPR009000">
    <property type="entry name" value="Transl_B-barrel_sf"/>
</dbReference>
<dbReference type="NCBIfam" id="NF000766">
    <property type="entry name" value="PRK00049.1"/>
    <property type="match status" value="1"/>
</dbReference>
<evidence type="ECO:0000256" key="5">
    <source>
        <dbReference type="ARBA" id="ARBA00029554"/>
    </source>
</evidence>
<dbReference type="NCBIfam" id="TIGR00231">
    <property type="entry name" value="small_GTP"/>
    <property type="match status" value="1"/>
</dbReference>
<keyword evidence="3 6" id="KW-0648">Protein biosynthesis</keyword>
<dbReference type="EMBL" id="CP119083">
    <property type="protein sequence ID" value="WEF32481.1"/>
    <property type="molecule type" value="Genomic_DNA"/>
</dbReference>
<evidence type="ECO:0000313" key="9">
    <source>
        <dbReference type="EMBL" id="WEF32481.1"/>
    </source>
</evidence>
<dbReference type="CDD" id="cd03697">
    <property type="entry name" value="EFTU_II"/>
    <property type="match status" value="1"/>
</dbReference>
<accession>A0ABY8BBM7</accession>
<evidence type="ECO:0000256" key="2">
    <source>
        <dbReference type="ARBA" id="ARBA00022768"/>
    </source>
</evidence>
<dbReference type="InterPro" id="IPR004160">
    <property type="entry name" value="Transl_elong_EFTu/EF1A_C"/>
</dbReference>
<comment type="subcellular location">
    <subcellularLocation>
        <location evidence="6">Cytoplasm</location>
    </subcellularLocation>
</comment>
<dbReference type="PROSITE" id="PS00301">
    <property type="entry name" value="G_TR_1"/>
    <property type="match status" value="1"/>
</dbReference>
<comment type="catalytic activity">
    <reaction evidence="6">
        <text>GTP + H2O = GDP + phosphate + H(+)</text>
        <dbReference type="Rhea" id="RHEA:19669"/>
        <dbReference type="ChEBI" id="CHEBI:15377"/>
        <dbReference type="ChEBI" id="CHEBI:15378"/>
        <dbReference type="ChEBI" id="CHEBI:37565"/>
        <dbReference type="ChEBI" id="CHEBI:43474"/>
        <dbReference type="ChEBI" id="CHEBI:58189"/>
        <dbReference type="EC" id="3.6.5.3"/>
    </reaction>
</comment>
<dbReference type="GO" id="GO:0003746">
    <property type="term" value="F:translation elongation factor activity"/>
    <property type="evidence" value="ECO:0007669"/>
    <property type="project" value="UniProtKB-KW"/>
</dbReference>
<dbReference type="InterPro" id="IPR005225">
    <property type="entry name" value="Small_GTP-bd"/>
</dbReference>
<evidence type="ECO:0000256" key="6">
    <source>
        <dbReference type="HAMAP-Rule" id="MF_00118"/>
    </source>
</evidence>
<protein>
    <recommendedName>
        <fullName evidence="5 6">Elongation factor Tu</fullName>
        <shortName evidence="6">EF-Tu</shortName>
        <ecNumber evidence="6">3.6.5.3</ecNumber>
    </recommendedName>
</protein>
<comment type="function">
    <text evidence="6">GTP hydrolase that promotes the GTP-dependent binding of aminoacyl-tRNA to the A-site of ribosomes during protein biosynthesis.</text>
</comment>
<sequence>MAKEKFERTKPHVNVGTIGHVDHGKTTLTAAIATVLSKKFGGEAKAYDQIDAAPEEKARGITINTAHVEYETAARHYAHVDCPGHADYIKNMITGAAQMDGAILVCSAADGPMPQTREHILLARQVGVPYIIVFLNKCDLVDDAELLELVEMEVRELLSKYEFPGDDLPIIKGSARMALEGQPGEMGEDCIIRLADALDSYIPTPERAVDGAFLMPVEDVFSISGRGTVVTGRVERGIIKVGEEIEIVGIIDTVKTTCTGVEMFRKLLDQGQAGDNVGLLLRGTKREDVQRGQVLAKPGSIKPHNHFTGEIYVLSKDEGGRHTPFFNNYRPQFYFRTTDVTGSIELPADKEMVMPGDNVSITVKLINPIAMEEGLRFAIREGGRTVGAGVVAKILG</sequence>
<dbReference type="SUPFAM" id="SSF50465">
    <property type="entry name" value="EF-Tu/eEF-1alpha/eIF2-gamma C-terminal domain"/>
    <property type="match status" value="1"/>
</dbReference>
<dbReference type="InterPro" id="IPR033720">
    <property type="entry name" value="EFTU_2"/>
</dbReference>
<keyword evidence="10" id="KW-1185">Reference proteome</keyword>
<keyword evidence="6" id="KW-0479">Metal-binding</keyword>
<dbReference type="InterPro" id="IPR009001">
    <property type="entry name" value="Transl_elong_EF1A/Init_IF2_C"/>
</dbReference>
<dbReference type="HAMAP" id="MF_00118_B">
    <property type="entry name" value="EF_Tu_B"/>
    <property type="match status" value="1"/>
</dbReference>
<dbReference type="SUPFAM" id="SSF52540">
    <property type="entry name" value="P-loop containing nucleoside triphosphate hydrolases"/>
    <property type="match status" value="1"/>
</dbReference>
<dbReference type="EC" id="3.6.5.3" evidence="6"/>
<dbReference type="RefSeq" id="WP_277415161.1">
    <property type="nucleotide sequence ID" value="NZ_CP119083.1"/>
</dbReference>
<feature type="binding site" evidence="6">
    <location>
        <begin position="19"/>
        <end position="26"/>
    </location>
    <ligand>
        <name>GTP</name>
        <dbReference type="ChEBI" id="CHEBI:37565"/>
    </ligand>
</feature>
<dbReference type="NCBIfam" id="NF009372">
    <property type="entry name" value="PRK12735.1"/>
    <property type="match status" value="1"/>
</dbReference>
<name>A0ABY8BBM7_9BURK</name>
<dbReference type="Proteomes" id="UP001216510">
    <property type="component" value="Chromosome"/>
</dbReference>
<dbReference type="Pfam" id="PF03144">
    <property type="entry name" value="GTP_EFTU_D2"/>
    <property type="match status" value="1"/>
</dbReference>
<dbReference type="SUPFAM" id="SSF50447">
    <property type="entry name" value="Translation proteins"/>
    <property type="match status" value="1"/>
</dbReference>
<evidence type="ECO:0000259" key="7">
    <source>
        <dbReference type="PROSITE" id="PS51722"/>
    </source>
</evidence>
<dbReference type="PANTHER" id="PTHR43721:SF22">
    <property type="entry name" value="ELONGATION FACTOR TU, MITOCHONDRIAL"/>
    <property type="match status" value="1"/>
</dbReference>
<evidence type="ECO:0000313" key="8">
    <source>
        <dbReference type="EMBL" id="WEF32413.1"/>
    </source>
</evidence>
<proteinExistence type="inferred from homology"/>
<dbReference type="InterPro" id="IPR000795">
    <property type="entry name" value="T_Tr_GTP-bd_dom"/>
</dbReference>
<dbReference type="Pfam" id="PF00009">
    <property type="entry name" value="GTP_EFTU"/>
    <property type="match status" value="1"/>
</dbReference>
<feature type="binding site" evidence="6">
    <location>
        <begin position="81"/>
        <end position="85"/>
    </location>
    <ligand>
        <name>GTP</name>
        <dbReference type="ChEBI" id="CHEBI:37565"/>
    </ligand>
</feature>
<dbReference type="CDD" id="cd03707">
    <property type="entry name" value="EFTU_III"/>
    <property type="match status" value="1"/>
</dbReference>
<dbReference type="PRINTS" id="PR00315">
    <property type="entry name" value="ELONGATNFCT"/>
</dbReference>
<evidence type="ECO:0000313" key="10">
    <source>
        <dbReference type="Proteomes" id="UP001216510"/>
    </source>
</evidence>
<dbReference type="PROSITE" id="PS51722">
    <property type="entry name" value="G_TR_2"/>
    <property type="match status" value="1"/>
</dbReference>
<dbReference type="EMBL" id="CP119083">
    <property type="protein sequence ID" value="WEF32413.1"/>
    <property type="molecule type" value="Genomic_DNA"/>
</dbReference>
<gene>
    <name evidence="6 8" type="primary">tuf</name>
    <name evidence="8" type="ORF">PX653_23855</name>
    <name evidence="9" type="ORF">PX653_24210</name>
</gene>
<comment type="subunit">
    <text evidence="6">Monomer.</text>
</comment>
<evidence type="ECO:0000256" key="1">
    <source>
        <dbReference type="ARBA" id="ARBA00022741"/>
    </source>
</evidence>
<keyword evidence="6" id="KW-0378">Hydrolase</keyword>
<dbReference type="InterPro" id="IPR004541">
    <property type="entry name" value="Transl_elong_EFTu/EF1A_bac/org"/>
</dbReference>
<dbReference type="Gene3D" id="3.40.50.300">
    <property type="entry name" value="P-loop containing nucleotide triphosphate hydrolases"/>
    <property type="match status" value="1"/>
</dbReference>
<dbReference type="InterPro" id="IPR027417">
    <property type="entry name" value="P-loop_NTPase"/>
</dbReference>
<keyword evidence="6" id="KW-0460">Magnesium</keyword>
<evidence type="ECO:0000256" key="4">
    <source>
        <dbReference type="ARBA" id="ARBA00023134"/>
    </source>
</evidence>
<dbReference type="Pfam" id="PF03143">
    <property type="entry name" value="GTP_EFTU_D3"/>
    <property type="match status" value="1"/>
</dbReference>
<reference evidence="8 10" key="1">
    <citation type="submission" date="2023-02" db="EMBL/GenBank/DDBJ databases">
        <title>Gemone sequence of Telluria chitinolytica ACM 3522T.</title>
        <authorList>
            <person name="Frediansyah A."/>
            <person name="Miess H."/>
            <person name="Gross H."/>
        </authorList>
    </citation>
    <scope>NUCLEOTIDE SEQUENCE [LARGE SCALE GENOMIC DNA]</scope>
    <source>
        <strain evidence="8 10">ACM 3522</strain>
    </source>
</reference>
<dbReference type="InterPro" id="IPR041709">
    <property type="entry name" value="EF-Tu_GTP-bd"/>
</dbReference>
<feature type="binding site" evidence="6">
    <location>
        <position position="26"/>
    </location>
    <ligand>
        <name>Mg(2+)</name>
        <dbReference type="ChEBI" id="CHEBI:18420"/>
    </ligand>
</feature>
<dbReference type="InterPro" id="IPR050055">
    <property type="entry name" value="EF-Tu_GTPase"/>
</dbReference>
<comment type="similarity">
    <text evidence="6">Belongs to the TRAFAC class translation factor GTPase superfamily. Classic translation factor GTPase family. EF-Tu/EF-1A subfamily.</text>
</comment>
<keyword evidence="2 6" id="KW-0251">Elongation factor</keyword>
<dbReference type="CDD" id="cd01884">
    <property type="entry name" value="EF_Tu"/>
    <property type="match status" value="1"/>
</dbReference>
<dbReference type="NCBIfam" id="NF009373">
    <property type="entry name" value="PRK12736.1"/>
    <property type="match status" value="1"/>
</dbReference>
<keyword evidence="1 6" id="KW-0547">Nucleotide-binding</keyword>
<keyword evidence="4 6" id="KW-0342">GTP-binding</keyword>
<dbReference type="InterPro" id="IPR004161">
    <property type="entry name" value="EFTu-like_2"/>
</dbReference>
<keyword evidence="6" id="KW-0963">Cytoplasm</keyword>
<organism evidence="8 10">
    <name type="scientific">Pseudoduganella chitinolytica</name>
    <dbReference type="NCBI Taxonomy" id="34070"/>
    <lineage>
        <taxon>Bacteria</taxon>
        <taxon>Pseudomonadati</taxon>
        <taxon>Pseudomonadota</taxon>
        <taxon>Betaproteobacteria</taxon>
        <taxon>Burkholderiales</taxon>
        <taxon>Oxalobacteraceae</taxon>
        <taxon>Telluria group</taxon>
        <taxon>Pseudoduganella</taxon>
    </lineage>
</organism>
<evidence type="ECO:0000256" key="3">
    <source>
        <dbReference type="ARBA" id="ARBA00022917"/>
    </source>
</evidence>
<dbReference type="NCBIfam" id="TIGR00485">
    <property type="entry name" value="EF-Tu"/>
    <property type="match status" value="1"/>
</dbReference>
<dbReference type="Gene3D" id="2.40.30.10">
    <property type="entry name" value="Translation factors"/>
    <property type="match status" value="2"/>
</dbReference>